<keyword evidence="2" id="KW-1185">Reference proteome</keyword>
<evidence type="ECO:0000313" key="1">
    <source>
        <dbReference type="EMBL" id="MBB6440063.1"/>
    </source>
</evidence>
<dbReference type="AlphaFoldDB" id="A0A7X0HPP3"/>
<gene>
    <name evidence="1" type="ORF">HNQ79_006576</name>
</gene>
<proteinExistence type="predicted"/>
<protein>
    <submittedName>
        <fullName evidence="1">Uncharacterized protein</fullName>
    </submittedName>
</protein>
<reference evidence="1 2" key="1">
    <citation type="submission" date="2020-08" db="EMBL/GenBank/DDBJ databases">
        <title>Genomic Encyclopedia of Type Strains, Phase IV (KMG-IV): sequencing the most valuable type-strain genomes for metagenomic binning, comparative biology and taxonomic classification.</title>
        <authorList>
            <person name="Goeker M."/>
        </authorList>
    </citation>
    <scope>NUCLEOTIDE SEQUENCE [LARGE SCALE GENOMIC DNA]</scope>
    <source>
        <strain evidence="1 2">DSM 40141</strain>
    </source>
</reference>
<dbReference type="Proteomes" id="UP000540423">
    <property type="component" value="Unassembled WGS sequence"/>
</dbReference>
<accession>A0A7X0HPP3</accession>
<dbReference type="RefSeq" id="WP_185036533.1">
    <property type="nucleotide sequence ID" value="NZ_BNBN01000019.1"/>
</dbReference>
<evidence type="ECO:0000313" key="2">
    <source>
        <dbReference type="Proteomes" id="UP000540423"/>
    </source>
</evidence>
<name>A0A7X0HPP3_9ACTN</name>
<sequence length="133" mass="14619">MPDPAHVKEIARGYLAEEGADLKSEKAAFLSVDLVHGRIRACSADQYADIAPVLVGSGWRMCWPIPLVGNMRTNAFIADAAEHAENLFKRVSLRTDPDPPGVILYAGAGTAIDAIQRRCAEEWKTFYEAFERA</sequence>
<comment type="caution">
    <text evidence="1">The sequence shown here is derived from an EMBL/GenBank/DDBJ whole genome shotgun (WGS) entry which is preliminary data.</text>
</comment>
<organism evidence="1 2">
    <name type="scientific">Streptomyces candidus</name>
    <dbReference type="NCBI Taxonomy" id="67283"/>
    <lineage>
        <taxon>Bacteria</taxon>
        <taxon>Bacillati</taxon>
        <taxon>Actinomycetota</taxon>
        <taxon>Actinomycetes</taxon>
        <taxon>Kitasatosporales</taxon>
        <taxon>Streptomycetaceae</taxon>
        <taxon>Streptomyces</taxon>
    </lineage>
</organism>
<dbReference type="EMBL" id="JACHEM010000036">
    <property type="protein sequence ID" value="MBB6440063.1"/>
    <property type="molecule type" value="Genomic_DNA"/>
</dbReference>